<proteinExistence type="predicted"/>
<evidence type="ECO:0000313" key="4">
    <source>
        <dbReference type="EMBL" id="KAF5732957.1"/>
    </source>
</evidence>
<organism evidence="4 5">
    <name type="scientific">Tripterygium wilfordii</name>
    <name type="common">Thunder God vine</name>
    <dbReference type="NCBI Taxonomy" id="458696"/>
    <lineage>
        <taxon>Eukaryota</taxon>
        <taxon>Viridiplantae</taxon>
        <taxon>Streptophyta</taxon>
        <taxon>Embryophyta</taxon>
        <taxon>Tracheophyta</taxon>
        <taxon>Spermatophyta</taxon>
        <taxon>Magnoliopsida</taxon>
        <taxon>eudicotyledons</taxon>
        <taxon>Gunneridae</taxon>
        <taxon>Pentapetalae</taxon>
        <taxon>rosids</taxon>
        <taxon>fabids</taxon>
        <taxon>Celastrales</taxon>
        <taxon>Celastraceae</taxon>
        <taxon>Tripterygium</taxon>
    </lineage>
</organism>
<dbReference type="OrthoDB" id="270602at2759"/>
<name>A0A7J7CG28_TRIWF</name>
<dbReference type="AlphaFoldDB" id="A0A7J7CG28"/>
<dbReference type="PROSITE" id="PS50033">
    <property type="entry name" value="UBX"/>
    <property type="match status" value="1"/>
</dbReference>
<reference evidence="4 5" key="1">
    <citation type="journal article" date="2020" name="Nat. Commun.">
        <title>Genome of Tripterygium wilfordii and identification of cytochrome P450 involved in triptolide biosynthesis.</title>
        <authorList>
            <person name="Tu L."/>
            <person name="Su P."/>
            <person name="Zhang Z."/>
            <person name="Gao L."/>
            <person name="Wang J."/>
            <person name="Hu T."/>
            <person name="Zhou J."/>
            <person name="Zhang Y."/>
            <person name="Zhao Y."/>
            <person name="Liu Y."/>
            <person name="Song Y."/>
            <person name="Tong Y."/>
            <person name="Lu Y."/>
            <person name="Yang J."/>
            <person name="Xu C."/>
            <person name="Jia M."/>
            <person name="Peters R.J."/>
            <person name="Huang L."/>
            <person name="Gao W."/>
        </authorList>
    </citation>
    <scope>NUCLEOTIDE SEQUENCE [LARGE SCALE GENOMIC DNA]</scope>
    <source>
        <strain evidence="5">cv. XIE 37</strain>
        <tissue evidence="4">Leaf</tissue>
    </source>
</reference>
<dbReference type="Gene3D" id="1.10.8.10">
    <property type="entry name" value="DNA helicase RuvA subunit, C-terminal domain"/>
    <property type="match status" value="1"/>
</dbReference>
<dbReference type="GO" id="GO:0043130">
    <property type="term" value="F:ubiquitin binding"/>
    <property type="evidence" value="ECO:0007669"/>
    <property type="project" value="TreeGrafter"/>
</dbReference>
<evidence type="ECO:0000256" key="1">
    <source>
        <dbReference type="ARBA" id="ARBA00022786"/>
    </source>
</evidence>
<dbReference type="CDD" id="cd01767">
    <property type="entry name" value="UBX"/>
    <property type="match status" value="1"/>
</dbReference>
<dbReference type="Pfam" id="PF13899">
    <property type="entry name" value="Thioredoxin_7"/>
    <property type="match status" value="1"/>
</dbReference>
<dbReference type="EMBL" id="JAAARO010000017">
    <property type="protein sequence ID" value="KAF5732957.1"/>
    <property type="molecule type" value="Genomic_DNA"/>
</dbReference>
<dbReference type="GO" id="GO:0005634">
    <property type="term" value="C:nucleus"/>
    <property type="evidence" value="ECO:0007669"/>
    <property type="project" value="TreeGrafter"/>
</dbReference>
<dbReference type="CDD" id="cd02958">
    <property type="entry name" value="UAS"/>
    <property type="match status" value="1"/>
</dbReference>
<keyword evidence="1" id="KW-0833">Ubl conjugation pathway</keyword>
<sequence>MEGVLCRNDEQALVSSFLEIAIGQTPETAKQFLQATEWRPEEAINLFFSANQSNGNQITASKNVVNDPNQGQLEGWEDDQSVRPPLPVVRQTLYDDSMSNTSSSGDALGGGSVWESDNLASLFRPPSDLMFQGSFEKAKEFASMEDKWLLVNLQSMTEFSSHMLNRDVWANETVSQTIKANFIFWQVYDDAIEGKKVRTYYRLDSAPIVLFIDPITGQKIHCLSGMVQPETLLENLQPLMEGGPRSTHIIKSNSVKVSNDETTLDSNNADEGSTNRPADPSLTEEPTNSPVYPPLSEEPKGDRNRICRVGVRLPDGRRVQRNFLCSDPIQFLWSFCNTQLGEAKTRHFQLKPAMPIGAKRLDYGSKLSFRESGIANSLVMVVIDEA</sequence>
<dbReference type="Proteomes" id="UP000593562">
    <property type="component" value="Unassembled WGS sequence"/>
</dbReference>
<dbReference type="SMART" id="SM00594">
    <property type="entry name" value="UAS"/>
    <property type="match status" value="1"/>
</dbReference>
<evidence type="ECO:0000256" key="2">
    <source>
        <dbReference type="SAM" id="MobiDB-lite"/>
    </source>
</evidence>
<comment type="caution">
    <text evidence="4">The sequence shown here is derived from an EMBL/GenBank/DDBJ whole genome shotgun (WGS) entry which is preliminary data.</text>
</comment>
<keyword evidence="5" id="KW-1185">Reference proteome</keyword>
<dbReference type="SUPFAM" id="SSF54236">
    <property type="entry name" value="Ubiquitin-like"/>
    <property type="match status" value="1"/>
</dbReference>
<dbReference type="CDD" id="cd14273">
    <property type="entry name" value="UBA_TAP-C_like"/>
    <property type="match status" value="1"/>
</dbReference>
<evidence type="ECO:0000313" key="5">
    <source>
        <dbReference type="Proteomes" id="UP000593562"/>
    </source>
</evidence>
<dbReference type="Pfam" id="PF14555">
    <property type="entry name" value="UBA_4"/>
    <property type="match status" value="1"/>
</dbReference>
<accession>A0A7J7CG28</accession>
<dbReference type="PANTHER" id="PTHR23322">
    <property type="entry name" value="FAS-ASSOCIATED PROTEIN"/>
    <property type="match status" value="1"/>
</dbReference>
<feature type="region of interest" description="Disordered" evidence="2">
    <location>
        <begin position="244"/>
        <end position="300"/>
    </location>
</feature>
<gene>
    <name evidence="4" type="ORF">HS088_TW17G00490</name>
</gene>
<dbReference type="InterPro" id="IPR050730">
    <property type="entry name" value="UBX_domain-protein"/>
</dbReference>
<dbReference type="InterPro" id="IPR001012">
    <property type="entry name" value="UBX_dom"/>
</dbReference>
<protein>
    <submittedName>
        <fullName evidence="4">Plant UBX domain-containing protein 7</fullName>
    </submittedName>
</protein>
<dbReference type="InterPro" id="IPR029071">
    <property type="entry name" value="Ubiquitin-like_domsf"/>
</dbReference>
<dbReference type="Gene3D" id="3.10.20.90">
    <property type="entry name" value="Phosphatidylinositol 3-kinase Catalytic Subunit, Chain A, domain 1"/>
    <property type="match status" value="1"/>
</dbReference>
<dbReference type="InterPro" id="IPR006577">
    <property type="entry name" value="UAS"/>
</dbReference>
<dbReference type="InParanoid" id="A0A7J7CG28"/>
<dbReference type="GO" id="GO:0043161">
    <property type="term" value="P:proteasome-mediated ubiquitin-dependent protein catabolic process"/>
    <property type="evidence" value="ECO:0007669"/>
    <property type="project" value="TreeGrafter"/>
</dbReference>
<dbReference type="InterPro" id="IPR036249">
    <property type="entry name" value="Thioredoxin-like_sf"/>
</dbReference>
<feature type="compositionally biased region" description="Polar residues" evidence="2">
    <location>
        <begin position="249"/>
        <end position="276"/>
    </location>
</feature>
<dbReference type="Gene3D" id="3.40.30.10">
    <property type="entry name" value="Glutaredoxin"/>
    <property type="match status" value="1"/>
</dbReference>
<dbReference type="SUPFAM" id="SSF52833">
    <property type="entry name" value="Thioredoxin-like"/>
    <property type="match status" value="1"/>
</dbReference>
<feature type="domain" description="UBX" evidence="3">
    <location>
        <begin position="302"/>
        <end position="382"/>
    </location>
</feature>
<dbReference type="Pfam" id="PF00789">
    <property type="entry name" value="UBX"/>
    <property type="match status" value="1"/>
</dbReference>
<dbReference type="PANTHER" id="PTHR23322:SF78">
    <property type="entry name" value="PLANT UBX DOMAIN-CONTAINING PROTEIN 16-RELATED"/>
    <property type="match status" value="1"/>
</dbReference>
<evidence type="ECO:0000259" key="3">
    <source>
        <dbReference type="PROSITE" id="PS50033"/>
    </source>
</evidence>